<keyword evidence="3" id="KW-1185">Reference proteome</keyword>
<dbReference type="GO" id="GO:0016491">
    <property type="term" value="F:oxidoreductase activity"/>
    <property type="evidence" value="ECO:0007669"/>
    <property type="project" value="InterPro"/>
</dbReference>
<dbReference type="SUPFAM" id="SSF51735">
    <property type="entry name" value="NAD(P)-binding Rossmann-fold domains"/>
    <property type="match status" value="1"/>
</dbReference>
<dbReference type="AlphaFoldDB" id="A0A543C0I3"/>
<dbReference type="InterPro" id="IPR013154">
    <property type="entry name" value="ADH-like_N"/>
</dbReference>
<dbReference type="Proteomes" id="UP000316096">
    <property type="component" value="Unassembled WGS sequence"/>
</dbReference>
<dbReference type="Pfam" id="PF13602">
    <property type="entry name" value="ADH_zinc_N_2"/>
    <property type="match status" value="1"/>
</dbReference>
<name>A0A543C0I3_9ACTN</name>
<evidence type="ECO:0000313" key="3">
    <source>
        <dbReference type="Proteomes" id="UP000316096"/>
    </source>
</evidence>
<dbReference type="Gene3D" id="3.40.50.720">
    <property type="entry name" value="NAD(P)-binding Rossmann-like Domain"/>
    <property type="match status" value="1"/>
</dbReference>
<dbReference type="OrthoDB" id="2665481at2"/>
<proteinExistence type="predicted"/>
<feature type="domain" description="Enoyl reductase (ER)" evidence="1">
    <location>
        <begin position="10"/>
        <end position="300"/>
    </location>
</feature>
<dbReference type="Gene3D" id="3.90.180.10">
    <property type="entry name" value="Medium-chain alcohol dehydrogenases, catalytic domain"/>
    <property type="match status" value="1"/>
</dbReference>
<dbReference type="EMBL" id="VFOZ01000002">
    <property type="protein sequence ID" value="TQL90592.1"/>
    <property type="molecule type" value="Genomic_DNA"/>
</dbReference>
<dbReference type="CDD" id="cd05289">
    <property type="entry name" value="MDR_like_2"/>
    <property type="match status" value="1"/>
</dbReference>
<dbReference type="InterPro" id="IPR036291">
    <property type="entry name" value="NAD(P)-bd_dom_sf"/>
</dbReference>
<dbReference type="SMART" id="SM00829">
    <property type="entry name" value="PKS_ER"/>
    <property type="match status" value="1"/>
</dbReference>
<dbReference type="InterPro" id="IPR052733">
    <property type="entry name" value="Chloroplast_QOR"/>
</dbReference>
<sequence length="302" mass="30706">MRAVTIAGFGAVPEVTERPVPEPDRGEVLVRMTAAGLNPFDWKVIDGAIKDAAFPLTVGTDGAGTVERVGADVTGFQPGDPVFGQFSRAKDGRGSYAELAVASEGAIAVAPRTVALSESAAVPTAGMTALNLVDRVGDAGRLLVVGATGGVGTFVTQLASARGITVIATASEEKADLMRALGATEVVDHHAGPIAEQVDPQVDALIDLVSDTEGLRGLLPVVRPGGVVLSPVFAVPEEGLPGVDAANFSNAASAGLLERLAREIDAGHVRVVIGDTVTLSQAPDALARSRAGRARGKTVIVI</sequence>
<comment type="caution">
    <text evidence="2">The sequence shown here is derived from an EMBL/GenBank/DDBJ whole genome shotgun (WGS) entry which is preliminary data.</text>
</comment>
<reference evidence="2 3" key="1">
    <citation type="submission" date="2019-06" db="EMBL/GenBank/DDBJ databases">
        <title>Sequencing the genomes of 1000 actinobacteria strains.</title>
        <authorList>
            <person name="Klenk H.-P."/>
        </authorList>
    </citation>
    <scope>NUCLEOTIDE SEQUENCE [LARGE SCALE GENOMIC DNA]</scope>
    <source>
        <strain evidence="2 3">DSM 102200</strain>
    </source>
</reference>
<dbReference type="SUPFAM" id="SSF50129">
    <property type="entry name" value="GroES-like"/>
    <property type="match status" value="1"/>
</dbReference>
<protein>
    <submittedName>
        <fullName evidence="2">NADPH:quinone reductase-like Zn-dependent oxidoreductase</fullName>
    </submittedName>
</protein>
<organism evidence="2 3">
    <name type="scientific">Actinoallomurus bryophytorum</name>
    <dbReference type="NCBI Taxonomy" id="1490222"/>
    <lineage>
        <taxon>Bacteria</taxon>
        <taxon>Bacillati</taxon>
        <taxon>Actinomycetota</taxon>
        <taxon>Actinomycetes</taxon>
        <taxon>Streptosporangiales</taxon>
        <taxon>Thermomonosporaceae</taxon>
        <taxon>Actinoallomurus</taxon>
    </lineage>
</organism>
<evidence type="ECO:0000259" key="1">
    <source>
        <dbReference type="SMART" id="SM00829"/>
    </source>
</evidence>
<dbReference type="InterPro" id="IPR020843">
    <property type="entry name" value="ER"/>
</dbReference>
<dbReference type="PANTHER" id="PTHR44013">
    <property type="entry name" value="ZINC-TYPE ALCOHOL DEHYDROGENASE-LIKE PROTEIN C16A3.02C"/>
    <property type="match status" value="1"/>
</dbReference>
<dbReference type="Pfam" id="PF08240">
    <property type="entry name" value="ADH_N"/>
    <property type="match status" value="1"/>
</dbReference>
<evidence type="ECO:0000313" key="2">
    <source>
        <dbReference type="EMBL" id="TQL90592.1"/>
    </source>
</evidence>
<gene>
    <name evidence="2" type="ORF">FB559_7900</name>
</gene>
<dbReference type="PANTHER" id="PTHR44013:SF1">
    <property type="entry name" value="ZINC-TYPE ALCOHOL DEHYDROGENASE-LIKE PROTEIN C16A3.02C"/>
    <property type="match status" value="1"/>
</dbReference>
<dbReference type="InterPro" id="IPR011032">
    <property type="entry name" value="GroES-like_sf"/>
</dbReference>
<accession>A0A543C0I3</accession>